<protein>
    <submittedName>
        <fullName evidence="2">Dienelactone hydrolase family protein</fullName>
    </submittedName>
</protein>
<reference evidence="3" key="1">
    <citation type="journal article" date="2019" name="Int. J. Syst. Evol. Microbiol.">
        <title>The Global Catalogue of Microorganisms (GCM) 10K type strain sequencing project: providing services to taxonomists for standard genome sequencing and annotation.</title>
        <authorList>
            <consortium name="The Broad Institute Genomics Platform"/>
            <consortium name="The Broad Institute Genome Sequencing Center for Infectious Disease"/>
            <person name="Wu L."/>
            <person name="Ma J."/>
        </authorList>
    </citation>
    <scope>NUCLEOTIDE SEQUENCE [LARGE SCALE GENOMIC DNA]</scope>
    <source>
        <strain evidence="3">JCM 17805</strain>
    </source>
</reference>
<dbReference type="Proteomes" id="UP001500604">
    <property type="component" value="Unassembled WGS sequence"/>
</dbReference>
<dbReference type="PANTHER" id="PTHR13136">
    <property type="entry name" value="TESTIS DEVELOPMENT PROTEIN PRTD"/>
    <property type="match status" value="1"/>
</dbReference>
<evidence type="ECO:0000313" key="2">
    <source>
        <dbReference type="EMBL" id="GAA4650129.1"/>
    </source>
</evidence>
<comment type="caution">
    <text evidence="2">The sequence shown here is derived from an EMBL/GenBank/DDBJ whole genome shotgun (WGS) entry which is preliminary data.</text>
</comment>
<dbReference type="PANTHER" id="PTHR13136:SF11">
    <property type="entry name" value="TESTIS-EXPRESSED PROTEIN 30"/>
    <property type="match status" value="1"/>
</dbReference>
<evidence type="ECO:0000313" key="3">
    <source>
        <dbReference type="Proteomes" id="UP001500604"/>
    </source>
</evidence>
<dbReference type="Pfam" id="PF20408">
    <property type="entry name" value="Abhydrolase_11"/>
    <property type="match status" value="1"/>
</dbReference>
<dbReference type="EMBL" id="BAABFL010000365">
    <property type="protein sequence ID" value="GAA4650129.1"/>
    <property type="molecule type" value="Genomic_DNA"/>
</dbReference>
<feature type="domain" description="KANL3/Tex30 alpha/beta hydrolase-like" evidence="1">
    <location>
        <begin position="17"/>
        <end position="211"/>
    </location>
</feature>
<keyword evidence="2" id="KW-0378">Hydrolase</keyword>
<name>A0ABP8V405_9GAMM</name>
<organism evidence="2 3">
    <name type="scientific">Kistimonas scapharcae</name>
    <dbReference type="NCBI Taxonomy" id="1036133"/>
    <lineage>
        <taxon>Bacteria</taxon>
        <taxon>Pseudomonadati</taxon>
        <taxon>Pseudomonadota</taxon>
        <taxon>Gammaproteobacteria</taxon>
        <taxon>Oceanospirillales</taxon>
        <taxon>Endozoicomonadaceae</taxon>
        <taxon>Kistimonas</taxon>
    </lineage>
</organism>
<dbReference type="Gene3D" id="3.40.50.1820">
    <property type="entry name" value="alpha/beta hydrolase"/>
    <property type="match status" value="1"/>
</dbReference>
<dbReference type="InterPro" id="IPR026555">
    <property type="entry name" value="NSL3/Tex30"/>
</dbReference>
<keyword evidence="3" id="KW-1185">Reference proteome</keyword>
<dbReference type="RefSeq" id="WP_345196225.1">
    <property type="nucleotide sequence ID" value="NZ_BAABFL010000365.1"/>
</dbReference>
<proteinExistence type="predicted"/>
<evidence type="ECO:0000259" key="1">
    <source>
        <dbReference type="Pfam" id="PF20408"/>
    </source>
</evidence>
<dbReference type="InterPro" id="IPR029058">
    <property type="entry name" value="AB_hydrolase_fold"/>
</dbReference>
<dbReference type="SUPFAM" id="SSF53474">
    <property type="entry name" value="alpha/beta-Hydrolases"/>
    <property type="match status" value="1"/>
</dbReference>
<accession>A0ABP8V405</accession>
<dbReference type="GO" id="GO:0016787">
    <property type="term" value="F:hydrolase activity"/>
    <property type="evidence" value="ECO:0007669"/>
    <property type="project" value="UniProtKB-KW"/>
</dbReference>
<sequence>MKKTDWLWNGEADGQSPVLILAHGAGAAMDSDFMNTMAERLAAQGIFVVRFEFPYMQERRHTGKKRPPDRQPVLLQAWRDVIAQVRETTGVKTVFIGGKSMGGRMATLLAAEVLETGLSGVACLSYPFHAPGKMDKPRIEHLMEFPVPIRIIQGDRDAMGNRETVEGYGLPSQLDIQWLPDGNHDLKPRKASGHTHDEYLTIAAEKVAEFIRSQ</sequence>
<gene>
    <name evidence="2" type="ORF">GCM10023116_24120</name>
</gene>
<dbReference type="InterPro" id="IPR046879">
    <property type="entry name" value="KANL3/Tex30_Abhydrolase"/>
</dbReference>